<evidence type="ECO:0000256" key="9">
    <source>
        <dbReference type="ARBA" id="ARBA00022967"/>
    </source>
</evidence>
<evidence type="ECO:0000256" key="14">
    <source>
        <dbReference type="ARBA" id="ARBA00023128"/>
    </source>
</evidence>
<dbReference type="GO" id="GO:0003954">
    <property type="term" value="F:NADH dehydrogenase activity"/>
    <property type="evidence" value="ECO:0007669"/>
    <property type="project" value="TreeGrafter"/>
</dbReference>
<feature type="transmembrane region" description="Helical" evidence="17">
    <location>
        <begin position="324"/>
        <end position="351"/>
    </location>
</feature>
<feature type="transmembrane region" description="Helical" evidence="17">
    <location>
        <begin position="371"/>
        <end position="395"/>
    </location>
</feature>
<accession>A9LI68</accession>
<feature type="transmembrane region" description="Helical" evidence="17">
    <location>
        <begin position="545"/>
        <end position="560"/>
    </location>
</feature>
<keyword evidence="9" id="KW-1278">Translocase</keyword>
<evidence type="ECO:0000256" key="4">
    <source>
        <dbReference type="ARBA" id="ARBA00021096"/>
    </source>
</evidence>
<evidence type="ECO:0000256" key="5">
    <source>
        <dbReference type="ARBA" id="ARBA00022448"/>
    </source>
</evidence>
<keyword evidence="12 17" id="KW-0520">NAD</keyword>
<dbReference type="GO" id="GO:0008137">
    <property type="term" value="F:NADH dehydrogenase (ubiquinone) activity"/>
    <property type="evidence" value="ECO:0007669"/>
    <property type="project" value="UniProtKB-EC"/>
</dbReference>
<evidence type="ECO:0000256" key="8">
    <source>
        <dbReference type="ARBA" id="ARBA00022792"/>
    </source>
</evidence>
<dbReference type="Pfam" id="PF00662">
    <property type="entry name" value="Proton_antipo_N"/>
    <property type="match status" value="1"/>
</dbReference>
<feature type="transmembrane region" description="Helical" evidence="17">
    <location>
        <begin position="477"/>
        <end position="495"/>
    </location>
</feature>
<gene>
    <name evidence="21" type="primary">nad5</name>
</gene>
<dbReference type="GO" id="GO:0042773">
    <property type="term" value="P:ATP synthesis coupled electron transport"/>
    <property type="evidence" value="ECO:0007669"/>
    <property type="project" value="InterPro"/>
</dbReference>
<feature type="transmembrane region" description="Helical" evidence="17">
    <location>
        <begin position="86"/>
        <end position="104"/>
    </location>
</feature>
<keyword evidence="10" id="KW-0249">Electron transport</keyword>
<dbReference type="InterPro" id="IPR003945">
    <property type="entry name" value="NU5C-like"/>
</dbReference>
<dbReference type="EC" id="7.1.1.2" evidence="3 17"/>
<protein>
    <recommendedName>
        <fullName evidence="4 17">NADH-ubiquinone oxidoreductase chain 5</fullName>
        <ecNumber evidence="3 17">7.1.1.2</ecNumber>
    </recommendedName>
</protein>
<dbReference type="GO" id="GO:0005743">
    <property type="term" value="C:mitochondrial inner membrane"/>
    <property type="evidence" value="ECO:0007669"/>
    <property type="project" value="UniProtKB-SubCell"/>
</dbReference>
<evidence type="ECO:0000256" key="11">
    <source>
        <dbReference type="ARBA" id="ARBA00022989"/>
    </source>
</evidence>
<feature type="transmembrane region" description="Helical" evidence="17">
    <location>
        <begin position="48"/>
        <end position="74"/>
    </location>
</feature>
<evidence type="ECO:0000259" key="20">
    <source>
        <dbReference type="Pfam" id="PF06455"/>
    </source>
</evidence>
<evidence type="ECO:0000256" key="3">
    <source>
        <dbReference type="ARBA" id="ARBA00012944"/>
    </source>
</evidence>
<feature type="domain" description="NADH-Ubiquinone oxidoreductase (complex I) chain 5 N-terminal" evidence="19">
    <location>
        <begin position="42"/>
        <end position="87"/>
    </location>
</feature>
<evidence type="ECO:0000259" key="18">
    <source>
        <dbReference type="Pfam" id="PF00361"/>
    </source>
</evidence>
<keyword evidence="8" id="KW-0999">Mitochondrion inner membrane</keyword>
<geneLocation type="mitochondrion" evidence="21"/>
<evidence type="ECO:0000256" key="2">
    <source>
        <dbReference type="ARBA" id="ARBA00004448"/>
    </source>
</evidence>
<comment type="similarity">
    <text evidence="17">Belongs to the complex I subunit 5 family.</text>
</comment>
<feature type="transmembrane region" description="Helical" evidence="17">
    <location>
        <begin position="237"/>
        <end position="259"/>
    </location>
</feature>
<evidence type="ECO:0000313" key="21">
    <source>
        <dbReference type="EMBL" id="ABS71897.1"/>
    </source>
</evidence>
<sequence length="561" mass="63328">MSIFVFWFLWLFLLFFWSFIMGLVFLFSDYGIMVEYVVGSFGGGDISLMFIFDWVSMLFLSFVIVISSFVLLYSKEYMLGDKYEERFCLLVVLFVMSMSLLILSPSFVSLLLGWDGLGLVSYCLVIYYYNNKSYNAGMITIMMNRVGDVAILIGIVWFLNFGGWDLYSWNMIGSGYWIGLCVVLAAMTKSAQIPFSAWLPAAMAAPTPVSSLVHSSTLVTAGVYLLIRFNSLFGDDYFSGGLLLVSCMTLVMSGLGANFEYDLKKIVALSTLSQLGMMMMSLSIGGWKMAYFHMLSHAIFKSMLFLCSGSIIHGLGGMQDIRYMGCLISVSPMVGVSLNVANLSLMGFPFMSGFYSKDLIVEMFGLGSMNLFIYLLLVMSIGLTSCYSLRLSYYVMWGGAWKFPMGSFGDYSTMSFSIFFLSLGSVVVGSLLSWLLFVTPVVIVMSLFMKLLSLFMMIIGVLIGIFIWCLKTGFNKLLGLKVIEFLGGMWYLSWLSGNPNLLFYNYSLKFVESDLTWGEIFGGQGIYLFSRYFSKSMQWFQDNSLKLFMFSFLMWLVILFY</sequence>
<evidence type="ECO:0000256" key="16">
    <source>
        <dbReference type="ARBA" id="ARBA00049551"/>
    </source>
</evidence>
<dbReference type="InterPro" id="IPR001516">
    <property type="entry name" value="Proton_antipo_N"/>
</dbReference>
<keyword evidence="6" id="KW-0679">Respiratory chain</keyword>
<feature type="transmembrane region" description="Helical" evidence="17">
    <location>
        <begin position="443"/>
        <end position="470"/>
    </location>
</feature>
<keyword evidence="14 17" id="KW-0496">Mitochondrion</keyword>
<organism evidence="21">
    <name type="scientific">Nothopuga sp. 1 LP-2008</name>
    <dbReference type="NCBI Taxonomy" id="504482"/>
    <lineage>
        <taxon>Eukaryota</taxon>
        <taxon>Metazoa</taxon>
        <taxon>Ecdysozoa</taxon>
        <taxon>Arthropoda</taxon>
        <taxon>Chelicerata</taxon>
        <taxon>Arachnida</taxon>
        <taxon>Solifugae</taxon>
        <taxon>Ammotrechidae</taxon>
        <taxon>Nothopuga</taxon>
    </lineage>
</organism>
<comment type="function">
    <text evidence="17">Core subunit of the mitochondrial membrane respiratory chain NADH dehydrogenase (Complex I) which catalyzes electron transfer from NADH through the respiratory chain, using ubiquinone as an electron acceptor. Essential for the catalytic activity and assembly of complex I.</text>
</comment>
<feature type="domain" description="NADH:quinone oxidoreductase/Mrp antiporter transmembrane" evidence="18">
    <location>
        <begin position="105"/>
        <end position="380"/>
    </location>
</feature>
<evidence type="ECO:0000256" key="1">
    <source>
        <dbReference type="ARBA" id="ARBA00003257"/>
    </source>
</evidence>
<dbReference type="EMBL" id="EU024482">
    <property type="protein sequence ID" value="ABS71897.1"/>
    <property type="molecule type" value="Genomic_DNA"/>
</dbReference>
<feature type="transmembrane region" description="Helical" evidence="17">
    <location>
        <begin position="7"/>
        <end position="28"/>
    </location>
</feature>
<comment type="subcellular location">
    <subcellularLocation>
        <location evidence="2">Mitochondrion inner membrane</location>
        <topology evidence="2">Multi-pass membrane protein</topology>
    </subcellularLocation>
</comment>
<evidence type="ECO:0000256" key="12">
    <source>
        <dbReference type="ARBA" id="ARBA00023027"/>
    </source>
</evidence>
<proteinExistence type="inferred from homology"/>
<evidence type="ECO:0000259" key="19">
    <source>
        <dbReference type="Pfam" id="PF00662"/>
    </source>
</evidence>
<reference evidence="21" key="1">
    <citation type="journal article" date="2007" name="BMC Genomics">
        <title>The complete mitochondrial genome of Pseudocellus pearsei (Chelicerata: Ricinulei) and a comparison of mitochondrial gene rearrangements in Arachnida.</title>
        <authorList>
            <person name="Fahrein K."/>
            <person name="Talarico G."/>
            <person name="Braband A."/>
            <person name="Podsiadlowski L."/>
        </authorList>
    </citation>
    <scope>NUCLEOTIDE SEQUENCE</scope>
</reference>
<keyword evidence="15 17" id="KW-0472">Membrane</keyword>
<dbReference type="InterPro" id="IPR001750">
    <property type="entry name" value="ND/Mrp_TM"/>
</dbReference>
<keyword evidence="5 17" id="KW-0813">Transport</keyword>
<dbReference type="PANTHER" id="PTHR42829:SF2">
    <property type="entry name" value="NADH-UBIQUINONE OXIDOREDUCTASE CHAIN 5"/>
    <property type="match status" value="1"/>
</dbReference>
<dbReference type="AlphaFoldDB" id="A9LI68"/>
<dbReference type="PANTHER" id="PTHR42829">
    <property type="entry name" value="NADH-UBIQUINONE OXIDOREDUCTASE CHAIN 5"/>
    <property type="match status" value="1"/>
</dbReference>
<comment type="catalytic activity">
    <reaction evidence="16 17">
        <text>a ubiquinone + NADH + 5 H(+)(in) = a ubiquinol + NAD(+) + 4 H(+)(out)</text>
        <dbReference type="Rhea" id="RHEA:29091"/>
        <dbReference type="Rhea" id="RHEA-COMP:9565"/>
        <dbReference type="Rhea" id="RHEA-COMP:9566"/>
        <dbReference type="ChEBI" id="CHEBI:15378"/>
        <dbReference type="ChEBI" id="CHEBI:16389"/>
        <dbReference type="ChEBI" id="CHEBI:17976"/>
        <dbReference type="ChEBI" id="CHEBI:57540"/>
        <dbReference type="ChEBI" id="CHEBI:57945"/>
        <dbReference type="EC" id="7.1.1.2"/>
    </reaction>
</comment>
<keyword evidence="11 17" id="KW-1133">Transmembrane helix</keyword>
<evidence type="ECO:0000256" key="7">
    <source>
        <dbReference type="ARBA" id="ARBA00022692"/>
    </source>
</evidence>
<evidence type="ECO:0000256" key="6">
    <source>
        <dbReference type="ARBA" id="ARBA00022660"/>
    </source>
</evidence>
<evidence type="ECO:0000256" key="17">
    <source>
        <dbReference type="RuleBase" id="RU003404"/>
    </source>
</evidence>
<evidence type="ECO:0000256" key="15">
    <source>
        <dbReference type="ARBA" id="ARBA00023136"/>
    </source>
</evidence>
<dbReference type="InterPro" id="IPR010934">
    <property type="entry name" value="NADH_DH_su5_C"/>
</dbReference>
<dbReference type="GO" id="GO:0015990">
    <property type="term" value="P:electron transport coupled proton transport"/>
    <property type="evidence" value="ECO:0007669"/>
    <property type="project" value="TreeGrafter"/>
</dbReference>
<keyword evidence="13 17" id="KW-0830">Ubiquinone</keyword>
<feature type="transmembrane region" description="Helical" evidence="17">
    <location>
        <begin position="416"/>
        <end position="437"/>
    </location>
</feature>
<dbReference type="PRINTS" id="PR01434">
    <property type="entry name" value="NADHDHGNASE5"/>
</dbReference>
<evidence type="ECO:0000256" key="13">
    <source>
        <dbReference type="ARBA" id="ARBA00023075"/>
    </source>
</evidence>
<feature type="transmembrane region" description="Helical" evidence="17">
    <location>
        <begin position="290"/>
        <end position="312"/>
    </location>
</feature>
<feature type="domain" description="NADH dehydrogenase subunit 5 C-terminal" evidence="20">
    <location>
        <begin position="387"/>
        <end position="560"/>
    </location>
</feature>
<dbReference type="Pfam" id="PF00361">
    <property type="entry name" value="Proton_antipo_M"/>
    <property type="match status" value="1"/>
</dbReference>
<keyword evidence="7 17" id="KW-0812">Transmembrane</keyword>
<comment type="function">
    <text evidence="1">Core subunit of the mitochondrial membrane respiratory chain NADH dehydrogenase (Complex I) that is believed to belong to the minimal assembly required for catalysis. Complex I functions in the transfer of electrons from NADH to the respiratory chain. The immediate electron acceptor for the enzyme is believed to be ubiquinone.</text>
</comment>
<feature type="transmembrane region" description="Helical" evidence="17">
    <location>
        <begin position="266"/>
        <end position="284"/>
    </location>
</feature>
<feature type="transmembrane region" description="Helical" evidence="17">
    <location>
        <begin position="141"/>
        <end position="160"/>
    </location>
</feature>
<name>A9LI68_9ARAC</name>
<dbReference type="Pfam" id="PF06455">
    <property type="entry name" value="NADH5_C"/>
    <property type="match status" value="1"/>
</dbReference>
<evidence type="ECO:0000256" key="10">
    <source>
        <dbReference type="ARBA" id="ARBA00022982"/>
    </source>
</evidence>
<feature type="transmembrane region" description="Helical" evidence="17">
    <location>
        <begin position="110"/>
        <end position="129"/>
    </location>
</feature>
<feature type="transmembrane region" description="Helical" evidence="17">
    <location>
        <begin position="198"/>
        <end position="225"/>
    </location>
</feature>